<keyword evidence="1" id="KW-0472">Membrane</keyword>
<feature type="transmembrane region" description="Helical" evidence="1">
    <location>
        <begin position="80"/>
        <end position="101"/>
    </location>
</feature>
<keyword evidence="3" id="KW-1185">Reference proteome</keyword>
<dbReference type="AlphaFoldDB" id="A0A562VAP7"/>
<feature type="transmembrane region" description="Helical" evidence="1">
    <location>
        <begin position="12"/>
        <end position="31"/>
    </location>
</feature>
<keyword evidence="1" id="KW-0812">Transmembrane</keyword>
<accession>A0A562VAP7</accession>
<organism evidence="2 3">
    <name type="scientific">Stackebrandtia albiflava</name>
    <dbReference type="NCBI Taxonomy" id="406432"/>
    <lineage>
        <taxon>Bacteria</taxon>
        <taxon>Bacillati</taxon>
        <taxon>Actinomycetota</taxon>
        <taxon>Actinomycetes</taxon>
        <taxon>Glycomycetales</taxon>
        <taxon>Glycomycetaceae</taxon>
        <taxon>Stackebrandtia</taxon>
    </lineage>
</organism>
<dbReference type="OrthoDB" id="8017424at2"/>
<evidence type="ECO:0000256" key="1">
    <source>
        <dbReference type="SAM" id="Phobius"/>
    </source>
</evidence>
<dbReference type="Pfam" id="PF09819">
    <property type="entry name" value="ABC_cobalt"/>
    <property type="match status" value="1"/>
</dbReference>
<feature type="transmembrane region" description="Helical" evidence="1">
    <location>
        <begin position="51"/>
        <end position="68"/>
    </location>
</feature>
<name>A0A562VAP7_9ACTN</name>
<keyword evidence="1" id="KW-1133">Transmembrane helix</keyword>
<dbReference type="RefSeq" id="WP_147132850.1">
    <property type="nucleotide sequence ID" value="NZ_BAABIJ010000001.1"/>
</dbReference>
<gene>
    <name evidence="2" type="ORF">LX16_0654</name>
</gene>
<comment type="caution">
    <text evidence="2">The sequence shown here is derived from an EMBL/GenBank/DDBJ whole genome shotgun (WGS) entry which is preliminary data.</text>
</comment>
<sequence>MTTRSAGNRWRTVDIVVAAVLAVAFGVVFWAWGFVWESIEVALAFYPPLKALVYGLWLMPAVLAPLILRKPGAAVFTEGLAATISALLGAFWGLATVWQGLAQGLAGEVAFLAGGYRRWNLVTALFGGLLTGLTATIWDCVVYYPTLSFTAFQLPFVLIGTASCVLIAGLGSHLLTSALANTGVLDRFGAGRDRMAV</sequence>
<evidence type="ECO:0000313" key="3">
    <source>
        <dbReference type="Proteomes" id="UP000321617"/>
    </source>
</evidence>
<protein>
    <submittedName>
        <fullName evidence="2">Energy-coupling factor transport system substrate-specific component</fullName>
    </submittedName>
</protein>
<feature type="transmembrane region" description="Helical" evidence="1">
    <location>
        <begin position="121"/>
        <end position="144"/>
    </location>
</feature>
<dbReference type="EMBL" id="VLLL01000005">
    <property type="protein sequence ID" value="TWJ14959.1"/>
    <property type="molecule type" value="Genomic_DNA"/>
</dbReference>
<proteinExistence type="predicted"/>
<reference evidence="2 3" key="1">
    <citation type="journal article" date="2013" name="Stand. Genomic Sci.">
        <title>Genomic Encyclopedia of Type Strains, Phase I: The one thousand microbial genomes (KMG-I) project.</title>
        <authorList>
            <person name="Kyrpides N.C."/>
            <person name="Woyke T."/>
            <person name="Eisen J.A."/>
            <person name="Garrity G."/>
            <person name="Lilburn T.G."/>
            <person name="Beck B.J."/>
            <person name="Whitman W.B."/>
            <person name="Hugenholtz P."/>
            <person name="Klenk H.P."/>
        </authorList>
    </citation>
    <scope>NUCLEOTIDE SEQUENCE [LARGE SCALE GENOMIC DNA]</scope>
    <source>
        <strain evidence="2 3">DSM 45044</strain>
    </source>
</reference>
<feature type="transmembrane region" description="Helical" evidence="1">
    <location>
        <begin position="156"/>
        <end position="175"/>
    </location>
</feature>
<dbReference type="Proteomes" id="UP000321617">
    <property type="component" value="Unassembled WGS sequence"/>
</dbReference>
<dbReference type="InterPro" id="IPR017195">
    <property type="entry name" value="ABC_thiamin-permease_prd"/>
</dbReference>
<dbReference type="PIRSF" id="PIRSF037394">
    <property type="entry name" value="ABC_thiamine-permease_YkoE_prd"/>
    <property type="match status" value="1"/>
</dbReference>
<evidence type="ECO:0000313" key="2">
    <source>
        <dbReference type="EMBL" id="TWJ14959.1"/>
    </source>
</evidence>